<keyword evidence="4" id="KW-1185">Reference proteome</keyword>
<comment type="similarity">
    <text evidence="1">Belongs to the CesT/SycH chaperone family.</text>
</comment>
<dbReference type="CDD" id="cd17024">
    <property type="entry name" value="T3SC_IA_DspF-like"/>
    <property type="match status" value="1"/>
</dbReference>
<protein>
    <recommendedName>
        <fullName evidence="2">Tir chaperone</fullName>
    </recommendedName>
</protein>
<evidence type="ECO:0000313" key="3">
    <source>
        <dbReference type="EMBL" id="PSN05963.1"/>
    </source>
</evidence>
<dbReference type="GO" id="GO:0030254">
    <property type="term" value="P:protein secretion by the type III secretion system"/>
    <property type="evidence" value="ECO:0007669"/>
    <property type="project" value="InterPro"/>
</dbReference>
<dbReference type="EMBL" id="PYEP01000012">
    <property type="protein sequence ID" value="PSN05963.1"/>
    <property type="molecule type" value="Genomic_DNA"/>
</dbReference>
<dbReference type="OrthoDB" id="7026419at2"/>
<reference evidence="3 4" key="1">
    <citation type="submission" date="2018-03" db="EMBL/GenBank/DDBJ databases">
        <title>Draft genome sequence of the first documented clinical Siccibacter turicensis isolate in Austria.</title>
        <authorList>
            <person name="Lepuschitz S."/>
            <person name="Pekard-Amenitsch S."/>
            <person name="Haunold R."/>
            <person name="Schill S."/>
            <person name="Mach R."/>
            <person name="Allerberger F."/>
            <person name="Ruppitsch W."/>
            <person name="Forsythe S.J."/>
        </authorList>
    </citation>
    <scope>NUCLEOTIDE SEQUENCE [LARGE SCALE GENOMIC DNA]</scope>
    <source>
        <strain evidence="3 4">6100069499-17</strain>
    </source>
</reference>
<dbReference type="Gene3D" id="3.30.1460.10">
    <property type="match status" value="1"/>
</dbReference>
<accession>A0A2P8VEK0</accession>
<evidence type="ECO:0000256" key="2">
    <source>
        <dbReference type="ARBA" id="ARBA00093795"/>
    </source>
</evidence>
<dbReference type="RefSeq" id="WP_106878360.1">
    <property type="nucleotide sequence ID" value="NZ_PYEP01000012.1"/>
</dbReference>
<evidence type="ECO:0000313" key="4">
    <source>
        <dbReference type="Proteomes" id="UP000240212"/>
    </source>
</evidence>
<dbReference type="STRING" id="1388748.GCA_000463155_02917"/>
<name>A0A2P8VEK0_9ENTR</name>
<evidence type="ECO:0000256" key="1">
    <source>
        <dbReference type="ARBA" id="ARBA00093771"/>
    </source>
</evidence>
<proteinExistence type="inferred from homology"/>
<comment type="caution">
    <text evidence="3">The sequence shown here is derived from an EMBL/GenBank/DDBJ whole genome shotgun (WGS) entry which is preliminary data.</text>
</comment>
<dbReference type="Pfam" id="PF05932">
    <property type="entry name" value="CesT"/>
    <property type="match status" value="1"/>
</dbReference>
<organism evidence="3 4">
    <name type="scientific">Siccibacter turicensis</name>
    <dbReference type="NCBI Taxonomy" id="357233"/>
    <lineage>
        <taxon>Bacteria</taxon>
        <taxon>Pseudomonadati</taxon>
        <taxon>Pseudomonadota</taxon>
        <taxon>Gammaproteobacteria</taxon>
        <taxon>Enterobacterales</taxon>
        <taxon>Enterobacteriaceae</taxon>
        <taxon>Siccibacter</taxon>
    </lineage>
</organism>
<dbReference type="SUPFAM" id="SSF69635">
    <property type="entry name" value="Type III secretory system chaperone-like"/>
    <property type="match status" value="1"/>
</dbReference>
<sequence length="138" mass="15649">MTPLQTQIQQLLRGLNRPGTPPVTLDNGVCALVDDQGQEALVLEAPAESDALLLHCRLFDIAPWQETLSAWRLMMTLNFEMDAMRGCWLALDEDNQIRLCHQQGIDALNHTTFIPLVEAFMQQAREARELLTEMFTAR</sequence>
<dbReference type="InterPro" id="IPR010261">
    <property type="entry name" value="Tir_chaperone"/>
</dbReference>
<gene>
    <name evidence="3" type="ORF">C7G83_19400</name>
</gene>
<dbReference type="Proteomes" id="UP000240212">
    <property type="component" value="Unassembled WGS sequence"/>
</dbReference>
<dbReference type="AlphaFoldDB" id="A0A2P8VEK0"/>